<dbReference type="InterPro" id="IPR040480">
    <property type="entry name" value="DnaT_DNA_bind"/>
</dbReference>
<name>A0A2S2E724_9ALTE</name>
<dbReference type="AlphaFoldDB" id="A0A2S2E724"/>
<sequence length="215" mass="24398">MNGNELTALQSALSNEARVLYMLCLRPGANTHSGKTKAINYRACMDRLNAHTQVFERGRQINQLLRELADAGLVATDKDLHHSINGESVILPLLATANDDYAHLHQQWVKMHTRWQPDPALFNELATMVGLADKQFQQDQLGEFVAYWMGRPETVLTPFQWTQKFVLQLKRHQRPADKKTAESPASLTNNTPGVAVDDNARKLVEKYHGQTRRQD</sequence>
<accession>A0A2S2E724</accession>
<dbReference type="KEGG" id="salh:HMF8227_03000"/>
<proteinExistence type="predicted"/>
<organism evidence="3 4">
    <name type="scientific">Saliniradius amylolyticus</name>
    <dbReference type="NCBI Taxonomy" id="2183582"/>
    <lineage>
        <taxon>Bacteria</taxon>
        <taxon>Pseudomonadati</taxon>
        <taxon>Pseudomonadota</taxon>
        <taxon>Gammaproteobacteria</taxon>
        <taxon>Alteromonadales</taxon>
        <taxon>Alteromonadaceae</taxon>
        <taxon>Saliniradius</taxon>
    </lineage>
</organism>
<evidence type="ECO:0000259" key="2">
    <source>
        <dbReference type="Pfam" id="PF17948"/>
    </source>
</evidence>
<protein>
    <recommendedName>
        <fullName evidence="2">DnaT DNA-binding domain-containing protein</fullName>
    </recommendedName>
</protein>
<evidence type="ECO:0000313" key="4">
    <source>
        <dbReference type="Proteomes" id="UP000245728"/>
    </source>
</evidence>
<feature type="region of interest" description="Disordered" evidence="1">
    <location>
        <begin position="173"/>
        <end position="215"/>
    </location>
</feature>
<feature type="compositionally biased region" description="Basic and acidic residues" evidence="1">
    <location>
        <begin position="198"/>
        <end position="215"/>
    </location>
</feature>
<evidence type="ECO:0000313" key="3">
    <source>
        <dbReference type="EMBL" id="AWL13448.1"/>
    </source>
</evidence>
<gene>
    <name evidence="3" type="ORF">HMF8227_03000</name>
</gene>
<feature type="compositionally biased region" description="Polar residues" evidence="1">
    <location>
        <begin position="183"/>
        <end position="192"/>
    </location>
</feature>
<dbReference type="EMBL" id="CP029347">
    <property type="protein sequence ID" value="AWL13448.1"/>
    <property type="molecule type" value="Genomic_DNA"/>
</dbReference>
<reference evidence="3 4" key="1">
    <citation type="submission" date="2018-05" db="EMBL/GenBank/DDBJ databases">
        <title>Salinimonas sp. HMF8227 Genome sequencing and assembly.</title>
        <authorList>
            <person name="Kang H."/>
            <person name="Kang J."/>
            <person name="Cha I."/>
            <person name="Kim H."/>
            <person name="Joh K."/>
        </authorList>
    </citation>
    <scope>NUCLEOTIDE SEQUENCE [LARGE SCALE GENOMIC DNA]</scope>
    <source>
        <strain evidence="3 4">HMF8227</strain>
    </source>
</reference>
<dbReference type="Proteomes" id="UP000245728">
    <property type="component" value="Chromosome"/>
</dbReference>
<dbReference type="OrthoDB" id="5591714at2"/>
<feature type="domain" description="DnaT DNA-binding" evidence="2">
    <location>
        <begin position="110"/>
        <end position="174"/>
    </location>
</feature>
<evidence type="ECO:0000256" key="1">
    <source>
        <dbReference type="SAM" id="MobiDB-lite"/>
    </source>
</evidence>
<dbReference type="RefSeq" id="WP_109340944.1">
    <property type="nucleotide sequence ID" value="NZ_CP029347.1"/>
</dbReference>
<dbReference type="Pfam" id="PF17948">
    <property type="entry name" value="DnaT"/>
    <property type="match status" value="1"/>
</dbReference>
<dbReference type="Gene3D" id="1.10.8.1180">
    <property type="match status" value="1"/>
</dbReference>
<keyword evidence="4" id="KW-1185">Reference proteome</keyword>